<gene>
    <name evidence="1" type="ORF">OS493_019379</name>
</gene>
<name>A0A9X0A0J1_9CNID</name>
<dbReference type="Proteomes" id="UP001163046">
    <property type="component" value="Unassembled WGS sequence"/>
</dbReference>
<accession>A0A9X0A0J1</accession>
<dbReference type="EMBL" id="MU825407">
    <property type="protein sequence ID" value="KAJ7391248.1"/>
    <property type="molecule type" value="Genomic_DNA"/>
</dbReference>
<sequence length="100" mass="11428">MLIKYDTFVSGEKLGMEYLYSQSGMVLVEKEDDLSSLIDEGIELDSDSVTDVEEGDQDPLNDIIFVESDETPQEETNVEVCLVQYYIPSNQILYIFPLYI</sequence>
<organism evidence="1 2">
    <name type="scientific">Desmophyllum pertusum</name>
    <dbReference type="NCBI Taxonomy" id="174260"/>
    <lineage>
        <taxon>Eukaryota</taxon>
        <taxon>Metazoa</taxon>
        <taxon>Cnidaria</taxon>
        <taxon>Anthozoa</taxon>
        <taxon>Hexacorallia</taxon>
        <taxon>Scleractinia</taxon>
        <taxon>Caryophylliina</taxon>
        <taxon>Caryophylliidae</taxon>
        <taxon>Desmophyllum</taxon>
    </lineage>
</organism>
<keyword evidence="2" id="KW-1185">Reference proteome</keyword>
<protein>
    <submittedName>
        <fullName evidence="1">Uncharacterized protein</fullName>
    </submittedName>
</protein>
<dbReference type="AlphaFoldDB" id="A0A9X0A0J1"/>
<evidence type="ECO:0000313" key="2">
    <source>
        <dbReference type="Proteomes" id="UP001163046"/>
    </source>
</evidence>
<comment type="caution">
    <text evidence="1">The sequence shown here is derived from an EMBL/GenBank/DDBJ whole genome shotgun (WGS) entry which is preliminary data.</text>
</comment>
<reference evidence="1" key="1">
    <citation type="submission" date="2023-01" db="EMBL/GenBank/DDBJ databases">
        <title>Genome assembly of the deep-sea coral Lophelia pertusa.</title>
        <authorList>
            <person name="Herrera S."/>
            <person name="Cordes E."/>
        </authorList>
    </citation>
    <scope>NUCLEOTIDE SEQUENCE</scope>
    <source>
        <strain evidence="1">USNM1676648</strain>
        <tissue evidence="1">Polyp</tissue>
    </source>
</reference>
<evidence type="ECO:0000313" key="1">
    <source>
        <dbReference type="EMBL" id="KAJ7391248.1"/>
    </source>
</evidence>
<proteinExistence type="predicted"/>